<accession>A0ABU9BGT8</accession>
<dbReference type="NCBIfam" id="NF033551">
    <property type="entry name" value="transpos_IS1182"/>
    <property type="match status" value="1"/>
</dbReference>
<dbReference type="InterPro" id="IPR047629">
    <property type="entry name" value="IS1182_transpos"/>
</dbReference>
<dbReference type="EMBL" id="JBBUTF010000045">
    <property type="protein sequence ID" value="MEK8029167.1"/>
    <property type="molecule type" value="Genomic_DNA"/>
</dbReference>
<dbReference type="InterPro" id="IPR002559">
    <property type="entry name" value="Transposase_11"/>
</dbReference>
<evidence type="ECO:0000313" key="4">
    <source>
        <dbReference type="EMBL" id="MEK8029167.1"/>
    </source>
</evidence>
<evidence type="ECO:0000259" key="2">
    <source>
        <dbReference type="Pfam" id="PF01609"/>
    </source>
</evidence>
<organism evidence="4 5">
    <name type="scientific">Pseudaquabacterium rugosum</name>
    <dbReference type="NCBI Taxonomy" id="2984194"/>
    <lineage>
        <taxon>Bacteria</taxon>
        <taxon>Pseudomonadati</taxon>
        <taxon>Pseudomonadota</taxon>
        <taxon>Betaproteobacteria</taxon>
        <taxon>Burkholderiales</taxon>
        <taxon>Sphaerotilaceae</taxon>
        <taxon>Pseudaquabacterium</taxon>
    </lineage>
</organism>
<proteinExistence type="predicted"/>
<feature type="compositionally biased region" description="Basic and acidic residues" evidence="1">
    <location>
        <begin position="363"/>
        <end position="375"/>
    </location>
</feature>
<feature type="domain" description="Transposase InsH N-terminal" evidence="3">
    <location>
        <begin position="28"/>
        <end position="120"/>
    </location>
</feature>
<evidence type="ECO:0000256" key="1">
    <source>
        <dbReference type="SAM" id="MobiDB-lite"/>
    </source>
</evidence>
<dbReference type="RefSeq" id="WP_341376952.1">
    <property type="nucleotide sequence ID" value="NZ_JBBUTF010000045.1"/>
</dbReference>
<protein>
    <submittedName>
        <fullName evidence="4">IS1182 family transposase</fullName>
    </submittedName>
</protein>
<dbReference type="InterPro" id="IPR008490">
    <property type="entry name" value="Transposase_InsH_N"/>
</dbReference>
<dbReference type="PANTHER" id="PTHR33408">
    <property type="entry name" value="TRANSPOSASE"/>
    <property type="match status" value="1"/>
</dbReference>
<feature type="region of interest" description="Disordered" evidence="1">
    <location>
        <begin position="190"/>
        <end position="209"/>
    </location>
</feature>
<dbReference type="Proteomes" id="UP001368500">
    <property type="component" value="Unassembled WGS sequence"/>
</dbReference>
<keyword evidence="5" id="KW-1185">Reference proteome</keyword>
<feature type="domain" description="Transposase IS4-like" evidence="2">
    <location>
        <begin position="279"/>
        <end position="439"/>
    </location>
</feature>
<dbReference type="Pfam" id="PF01609">
    <property type="entry name" value="DDE_Tnp_1"/>
    <property type="match status" value="1"/>
</dbReference>
<evidence type="ECO:0000313" key="5">
    <source>
        <dbReference type="Proteomes" id="UP001368500"/>
    </source>
</evidence>
<evidence type="ECO:0000259" key="3">
    <source>
        <dbReference type="Pfam" id="PF05598"/>
    </source>
</evidence>
<feature type="compositionally biased region" description="Basic and acidic residues" evidence="1">
    <location>
        <begin position="224"/>
        <end position="235"/>
    </location>
</feature>
<dbReference type="PANTHER" id="PTHR33408:SF4">
    <property type="entry name" value="TRANSPOSASE DDE DOMAIN-CONTAINING PROTEIN"/>
    <property type="match status" value="1"/>
</dbReference>
<dbReference type="Pfam" id="PF05598">
    <property type="entry name" value="DUF772"/>
    <property type="match status" value="1"/>
</dbReference>
<gene>
    <name evidence="4" type="ORF">AACH11_24690</name>
</gene>
<comment type="caution">
    <text evidence="4">The sequence shown here is derived from an EMBL/GenBank/DDBJ whole genome shotgun (WGS) entry which is preliminary data.</text>
</comment>
<feature type="region of interest" description="Disordered" evidence="1">
    <location>
        <begin position="221"/>
        <end position="272"/>
    </location>
</feature>
<feature type="region of interest" description="Disordered" evidence="1">
    <location>
        <begin position="350"/>
        <end position="375"/>
    </location>
</feature>
<reference evidence="4 5" key="1">
    <citation type="submission" date="2024-04" db="EMBL/GenBank/DDBJ databases">
        <title>Novel species of the genus Ideonella isolated from streams.</title>
        <authorList>
            <person name="Lu H."/>
        </authorList>
    </citation>
    <scope>NUCLEOTIDE SEQUENCE [LARGE SCALE GENOMIC DNA]</scope>
    <source>
        <strain evidence="4 5">BYS139W</strain>
    </source>
</reference>
<sequence length="451" mass="49578">MTEPVRAGGAARVMSPQRNQVELRPVDLESLLAHDHAARTVWAFVQALDLAPLYARIKSVAGRGGAPAIDPAILVALWLWATIDGVGSAREIDRLCDRDDAYRWICGGVGVNYHSLADFRTAHEAWLDAQLTASITSLLDRRLITLNAVAQDGLRVRAHAKASSFRRREKLAELRAQAEAQVRTLKRELTEDAGASARRKQAAIERAAREREQRLAAALATMDKLQRKPLPEAKKPKPSKRRGRGGDDEPGSPTSTAAKPEPEPRVSTTDPDARVMKMADGGFRPAFNAQLAVDAQTQLIAAVAITHSGSDMGQMSPMHANIQQRYAVTPEHWLADGGFTKLQAIDELTARGTQPVLPPPRSRNPDIDRLAPKDTDSPAQAQWREFMRSDFAKALYIQRGATVECANAQLRRRGLQRFNVCGIAKARAVLLWHALAHNLMRMRSLNIAVEA</sequence>
<name>A0ABU9BGT8_9BURK</name>